<dbReference type="Proteomes" id="UP000054495">
    <property type="component" value="Unassembled WGS sequence"/>
</dbReference>
<evidence type="ECO:0000313" key="3">
    <source>
        <dbReference type="Proteomes" id="UP000054495"/>
    </source>
</evidence>
<protein>
    <submittedName>
        <fullName evidence="2">Uncharacterized protein</fullName>
    </submittedName>
</protein>
<dbReference type="AlphaFoldDB" id="A0A0D6LUR6"/>
<feature type="compositionally biased region" description="Low complexity" evidence="1">
    <location>
        <begin position="274"/>
        <end position="285"/>
    </location>
</feature>
<gene>
    <name evidence="2" type="ORF">ANCCEY_09520</name>
</gene>
<accession>A0A0D6LUR6</accession>
<feature type="region of interest" description="Disordered" evidence="1">
    <location>
        <begin position="225"/>
        <end position="291"/>
    </location>
</feature>
<dbReference type="EMBL" id="KE125114">
    <property type="protein sequence ID" value="EPB71387.1"/>
    <property type="molecule type" value="Genomic_DNA"/>
</dbReference>
<proteinExistence type="predicted"/>
<reference evidence="2 3" key="1">
    <citation type="submission" date="2013-05" db="EMBL/GenBank/DDBJ databases">
        <title>Draft genome of the parasitic nematode Anyclostoma ceylanicum.</title>
        <authorList>
            <person name="Mitreva M."/>
        </authorList>
    </citation>
    <scope>NUCLEOTIDE SEQUENCE [LARGE SCALE GENOMIC DNA]</scope>
</reference>
<evidence type="ECO:0000256" key="1">
    <source>
        <dbReference type="SAM" id="MobiDB-lite"/>
    </source>
</evidence>
<sequence length="379" mass="40754">MSYYNNSFNANPNFLVITPSSNFVASSPPPMRVIAQPSSQIVLQSTASPPQSTHFVARPAPPPRFIAQPPASSQHVAQPQLQPAASPRFIAQSPLTQRLLAQSQPSSHYVVQPVASPRFIAQSPLTQRLLTQSQTSPRSTPQPAATRRFVVQPAASPTLVARSSQSCRPPAPSLQQYRKPRFLNPRLLSAASPRSTSSLALTSLIEDSSASARLSVQTPLSVSLFESSDSPPCLTPLPQHASPRDSSTCSTDSSTPPSLSPPASPPPAQATIQSLPHPSHSPTLSDGTPTTYQGRWQAAVDNGLVALVADGIHKLPPEELGDNGQLYTIHGICNANIVRNTIECLKGSDNRAMCTLRNLEKGIYRKLRKKDVERRSKID</sequence>
<evidence type="ECO:0000313" key="2">
    <source>
        <dbReference type="EMBL" id="EPB71387.1"/>
    </source>
</evidence>
<name>A0A0D6LUR6_9BILA</name>
<feature type="compositionally biased region" description="Low complexity" evidence="1">
    <location>
        <begin position="244"/>
        <end position="257"/>
    </location>
</feature>
<feature type="compositionally biased region" description="Pro residues" evidence="1">
    <location>
        <begin position="258"/>
        <end position="268"/>
    </location>
</feature>
<feature type="region of interest" description="Disordered" evidence="1">
    <location>
        <begin position="159"/>
        <end position="180"/>
    </location>
</feature>
<organism evidence="2 3">
    <name type="scientific">Ancylostoma ceylanicum</name>
    <dbReference type="NCBI Taxonomy" id="53326"/>
    <lineage>
        <taxon>Eukaryota</taxon>
        <taxon>Metazoa</taxon>
        <taxon>Ecdysozoa</taxon>
        <taxon>Nematoda</taxon>
        <taxon>Chromadorea</taxon>
        <taxon>Rhabditida</taxon>
        <taxon>Rhabditina</taxon>
        <taxon>Rhabditomorpha</taxon>
        <taxon>Strongyloidea</taxon>
        <taxon>Ancylostomatidae</taxon>
        <taxon>Ancylostomatinae</taxon>
        <taxon>Ancylostoma</taxon>
    </lineage>
</organism>
<keyword evidence="3" id="KW-1185">Reference proteome</keyword>